<gene>
    <name evidence="1" type="ORF">ACOLOM_LOCUS11518</name>
</gene>
<evidence type="ECO:0000313" key="2">
    <source>
        <dbReference type="Proteomes" id="UP000789525"/>
    </source>
</evidence>
<dbReference type="EMBL" id="CAJVPT010041869">
    <property type="protein sequence ID" value="CAG8728901.1"/>
    <property type="molecule type" value="Genomic_DNA"/>
</dbReference>
<accession>A0ACA9PYL1</accession>
<proteinExistence type="predicted"/>
<evidence type="ECO:0000313" key="1">
    <source>
        <dbReference type="EMBL" id="CAG8728901.1"/>
    </source>
</evidence>
<keyword evidence="2" id="KW-1185">Reference proteome</keyword>
<comment type="caution">
    <text evidence="1">The sequence shown here is derived from an EMBL/GenBank/DDBJ whole genome shotgun (WGS) entry which is preliminary data.</text>
</comment>
<protein>
    <submittedName>
        <fullName evidence="1">1121_t:CDS:1</fullName>
    </submittedName>
</protein>
<reference evidence="1" key="1">
    <citation type="submission" date="2021-06" db="EMBL/GenBank/DDBJ databases">
        <authorList>
            <person name="Kallberg Y."/>
            <person name="Tangrot J."/>
            <person name="Rosling A."/>
        </authorList>
    </citation>
    <scope>NUCLEOTIDE SEQUENCE</scope>
    <source>
        <strain evidence="1">CL356</strain>
    </source>
</reference>
<dbReference type="Proteomes" id="UP000789525">
    <property type="component" value="Unassembled WGS sequence"/>
</dbReference>
<sequence length="246" mass="26848">NLEAGLNEHHDNPVLKPTYQPTVLARADSLSQDISFLLGTTAWQFHPIYIDLKSSSPAPLLNYTSRLSTLASSRSTSGLLLAHAYVRYLGDLSGGQIIRKRIAKAYDLSGTGGGVRFYIFPDGNGKEAGPKEMKELKDWYRSGMDAGVGDDEELKELLVEEAVQVFKLNQDLFTLIRGPSEGEALDASDKTPLTEPPTPITLLPAHEFNQLSSSRRVVLPSSRWVAVLAVAVLLAGMQLLFNTSHA</sequence>
<organism evidence="1 2">
    <name type="scientific">Acaulospora colombiana</name>
    <dbReference type="NCBI Taxonomy" id="27376"/>
    <lineage>
        <taxon>Eukaryota</taxon>
        <taxon>Fungi</taxon>
        <taxon>Fungi incertae sedis</taxon>
        <taxon>Mucoromycota</taxon>
        <taxon>Glomeromycotina</taxon>
        <taxon>Glomeromycetes</taxon>
        <taxon>Diversisporales</taxon>
        <taxon>Acaulosporaceae</taxon>
        <taxon>Acaulospora</taxon>
    </lineage>
</organism>
<feature type="non-terminal residue" evidence="1">
    <location>
        <position position="1"/>
    </location>
</feature>
<name>A0ACA9PYL1_9GLOM</name>